<keyword evidence="1" id="KW-0812">Transmembrane</keyword>
<evidence type="ECO:0000256" key="1">
    <source>
        <dbReference type="SAM" id="Phobius"/>
    </source>
</evidence>
<protein>
    <submittedName>
        <fullName evidence="2">Uncharacterized protein</fullName>
    </submittedName>
</protein>
<dbReference type="PANTHER" id="PTHR37244:SF1">
    <property type="entry name" value="NADP-SPECIFIC GLUTAMATE DEHYDROGENASE"/>
    <property type="match status" value="1"/>
</dbReference>
<name>I3T7K3_LOTJA</name>
<keyword evidence="1" id="KW-1133">Transmembrane helix</keyword>
<dbReference type="AlphaFoldDB" id="I3T7K3"/>
<reference evidence="2" key="1">
    <citation type="submission" date="2012-05" db="EMBL/GenBank/DDBJ databases">
        <authorList>
            <person name="Krishnakumar V."/>
            <person name="Cheung F."/>
            <person name="Xiao Y."/>
            <person name="Chan A."/>
            <person name="Moskal W.A."/>
            <person name="Town C.D."/>
        </authorList>
    </citation>
    <scope>NUCLEOTIDE SEQUENCE</scope>
</reference>
<dbReference type="PANTHER" id="PTHR37244">
    <property type="entry name" value="NADP-SPECIFIC GLUTAMATE DEHYDROGENASE"/>
    <property type="match status" value="1"/>
</dbReference>
<proteinExistence type="evidence at transcript level"/>
<sequence>MCRSTDYHSHHGDRETEPFTITSFFLRLSAPDYNSELASHESSPTPDSLTLLLFIPNNTNDVNETPLLPPYSPATVTLRRMRFPGEISGDTRAMIFGSKETVQVTTTQSLRFQLYHAETKILKGTIKRRRNEKEKWKLECCNCENPSSFSISEAEFLFAIDGHAPITARFGFAAGSVPVFKHHKNKKLRRTKMNLEDIPEETELLCGDDGHADTDTELEEVCDHLEMDLQVLRKSLDVGIWVLCLGVGFMVSRASITKFRSRLRFS</sequence>
<accession>I3T7K3</accession>
<keyword evidence="1" id="KW-0472">Membrane</keyword>
<evidence type="ECO:0000313" key="2">
    <source>
        <dbReference type="EMBL" id="AFK48495.1"/>
    </source>
</evidence>
<dbReference type="EMBL" id="BT148701">
    <property type="protein sequence ID" value="AFK48495.1"/>
    <property type="molecule type" value="mRNA"/>
</dbReference>
<organism evidence="2">
    <name type="scientific">Lotus japonicus</name>
    <name type="common">Lotus corniculatus var. japonicus</name>
    <dbReference type="NCBI Taxonomy" id="34305"/>
    <lineage>
        <taxon>Eukaryota</taxon>
        <taxon>Viridiplantae</taxon>
        <taxon>Streptophyta</taxon>
        <taxon>Embryophyta</taxon>
        <taxon>Tracheophyta</taxon>
        <taxon>Spermatophyta</taxon>
        <taxon>Magnoliopsida</taxon>
        <taxon>eudicotyledons</taxon>
        <taxon>Gunneridae</taxon>
        <taxon>Pentapetalae</taxon>
        <taxon>rosids</taxon>
        <taxon>fabids</taxon>
        <taxon>Fabales</taxon>
        <taxon>Fabaceae</taxon>
        <taxon>Papilionoideae</taxon>
        <taxon>50 kb inversion clade</taxon>
        <taxon>NPAAA clade</taxon>
        <taxon>Hologalegina</taxon>
        <taxon>robinioid clade</taxon>
        <taxon>Loteae</taxon>
        <taxon>Lotus</taxon>
    </lineage>
</organism>
<feature type="transmembrane region" description="Helical" evidence="1">
    <location>
        <begin position="238"/>
        <end position="256"/>
    </location>
</feature>